<feature type="region of interest" description="Disordered" evidence="1">
    <location>
        <begin position="1"/>
        <end position="35"/>
    </location>
</feature>
<feature type="compositionally biased region" description="Polar residues" evidence="1">
    <location>
        <begin position="1"/>
        <end position="14"/>
    </location>
</feature>
<reference evidence="2" key="1">
    <citation type="submission" date="2022-07" db="EMBL/GenBank/DDBJ databases">
        <title>Fungi with potential for degradation of polypropylene.</title>
        <authorList>
            <person name="Gostincar C."/>
        </authorList>
    </citation>
    <scope>NUCLEOTIDE SEQUENCE</scope>
    <source>
        <strain evidence="2">EXF-13287</strain>
    </source>
</reference>
<dbReference type="AlphaFoldDB" id="A0AA38RNI9"/>
<accession>A0AA38RNI9</accession>
<protein>
    <submittedName>
        <fullName evidence="2">Uncharacterized protein</fullName>
    </submittedName>
</protein>
<gene>
    <name evidence="2" type="ORF">NKR19_g4851</name>
</gene>
<feature type="region of interest" description="Disordered" evidence="1">
    <location>
        <begin position="47"/>
        <end position="81"/>
    </location>
</feature>
<proteinExistence type="predicted"/>
<name>A0AA38RNI9_9PEZI</name>
<organism evidence="2 3">
    <name type="scientific">Coniochaeta hoffmannii</name>
    <dbReference type="NCBI Taxonomy" id="91930"/>
    <lineage>
        <taxon>Eukaryota</taxon>
        <taxon>Fungi</taxon>
        <taxon>Dikarya</taxon>
        <taxon>Ascomycota</taxon>
        <taxon>Pezizomycotina</taxon>
        <taxon>Sordariomycetes</taxon>
        <taxon>Sordariomycetidae</taxon>
        <taxon>Coniochaetales</taxon>
        <taxon>Coniochaetaceae</taxon>
        <taxon>Coniochaeta</taxon>
    </lineage>
</organism>
<evidence type="ECO:0000313" key="3">
    <source>
        <dbReference type="Proteomes" id="UP001174691"/>
    </source>
</evidence>
<comment type="caution">
    <text evidence="2">The sequence shown here is derived from an EMBL/GenBank/DDBJ whole genome shotgun (WGS) entry which is preliminary data.</text>
</comment>
<evidence type="ECO:0000313" key="2">
    <source>
        <dbReference type="EMBL" id="KAJ9151551.1"/>
    </source>
</evidence>
<dbReference type="Proteomes" id="UP001174691">
    <property type="component" value="Unassembled WGS sequence"/>
</dbReference>
<sequence>MSSPMANIPSNPSIHGSPDIQPGRRAAEQAERPSQLLVAATAARRYAFVSQRPPPRLPHHTEQTLPLPPRQRPSRTTATAFPPDTEAAYLHRRRARADHQAGALGAAAVAELGVLTPTQGAATRVPRSGQVDQVAAIHHVGTAADALEEMGGIIVYI</sequence>
<evidence type="ECO:0000256" key="1">
    <source>
        <dbReference type="SAM" id="MobiDB-lite"/>
    </source>
</evidence>
<dbReference type="EMBL" id="JANBVN010000063">
    <property type="protein sequence ID" value="KAJ9151551.1"/>
    <property type="molecule type" value="Genomic_DNA"/>
</dbReference>
<keyword evidence="3" id="KW-1185">Reference proteome</keyword>